<evidence type="ECO:0000256" key="1">
    <source>
        <dbReference type="SAM" id="MobiDB-lite"/>
    </source>
</evidence>
<comment type="caution">
    <text evidence="3">The sequence shown here is derived from an EMBL/GenBank/DDBJ whole genome shotgun (WGS) entry which is preliminary data.</text>
</comment>
<keyword evidence="2" id="KW-0812">Transmembrane</keyword>
<dbReference type="EMBL" id="LCKF01000006">
    <property type="protein sequence ID" value="KKT92107.1"/>
    <property type="molecule type" value="Genomic_DNA"/>
</dbReference>
<evidence type="ECO:0000313" key="4">
    <source>
        <dbReference type="Proteomes" id="UP000033966"/>
    </source>
</evidence>
<sequence length="506" mass="56588">MFDSLQPFLKKAQTLLERLSSKPIVGGLQITNAGIQYVRLGKKVPETFAFRFPPGVIRDGKIQNVQQFTAVLRELHRAIASDKANDIFQVTVSLSAGSVFTQSFEMPNISDEKIEETAALNLQMISPLPVQGAYMSSEMLRATPEHFEMLGAFTEKGALDEIRKALLEERFHAVAFEFPALSLTRILSQFDDINKETVLLVQVTSDGIDLSVIRSGKLYFDYFRSWYSIQGESVEISRDVFNAAVADDVRKVANFSLSRFKENISRAVLVAPGFEKEVEEVLQSRVGISATSLSLEPKELSPVWYVAWGAALRETLETEKTRFINLNYETSDDLSFEEHVIGFVRLWRNIFSLVLGFFLIIFAVVAFYLTGQYRSLEERLVISRSQVDQVVYQNLTAKASVFNNMVAALKEEPREVGVWYSFFSKLNGLADAHRIIIQRVDATSLSSPIRIIANAPDNASTLDFKNALEADATFSGVSLPLAGIKESSDNSVSFSTSFSVDPERLK</sequence>
<dbReference type="AlphaFoldDB" id="A0A0G1NG92"/>
<accession>A0A0G1NG92</accession>
<keyword evidence="2" id="KW-0472">Membrane</keyword>
<organism evidence="3 4">
    <name type="scientific">Candidatus Jorgensenbacteria bacterium GW2011_GWA2_45_13</name>
    <dbReference type="NCBI Taxonomy" id="1618662"/>
    <lineage>
        <taxon>Bacteria</taxon>
        <taxon>Candidatus Joergenseniibacteriota</taxon>
    </lineage>
</organism>
<reference evidence="3 4" key="1">
    <citation type="journal article" date="2015" name="Nature">
        <title>rRNA introns, odd ribosomes, and small enigmatic genomes across a large radiation of phyla.</title>
        <authorList>
            <person name="Brown C.T."/>
            <person name="Hug L.A."/>
            <person name="Thomas B.C."/>
            <person name="Sharon I."/>
            <person name="Castelle C.J."/>
            <person name="Singh A."/>
            <person name="Wilkins M.J."/>
            <person name="Williams K.H."/>
            <person name="Banfield J.F."/>
        </authorList>
    </citation>
    <scope>NUCLEOTIDE SEQUENCE [LARGE SCALE GENOMIC DNA]</scope>
</reference>
<proteinExistence type="predicted"/>
<dbReference type="Gene3D" id="3.30.420.40">
    <property type="match status" value="2"/>
</dbReference>
<evidence type="ECO:0000313" key="3">
    <source>
        <dbReference type="EMBL" id="KKT92107.1"/>
    </source>
</evidence>
<protein>
    <recommendedName>
        <fullName evidence="5">Type IV pilus assembly protein PilM</fullName>
    </recommendedName>
</protein>
<keyword evidence="2" id="KW-1133">Transmembrane helix</keyword>
<feature type="transmembrane region" description="Helical" evidence="2">
    <location>
        <begin position="350"/>
        <end position="369"/>
    </location>
</feature>
<feature type="compositionally biased region" description="Low complexity" evidence="1">
    <location>
        <begin position="489"/>
        <end position="500"/>
    </location>
</feature>
<dbReference type="Gene3D" id="3.30.1490.300">
    <property type="match status" value="1"/>
</dbReference>
<evidence type="ECO:0000256" key="2">
    <source>
        <dbReference type="SAM" id="Phobius"/>
    </source>
</evidence>
<gene>
    <name evidence="3" type="ORF">UW92_C0006G0006</name>
</gene>
<name>A0A0G1NG92_9BACT</name>
<feature type="region of interest" description="Disordered" evidence="1">
    <location>
        <begin position="487"/>
        <end position="506"/>
    </location>
</feature>
<dbReference type="Proteomes" id="UP000033966">
    <property type="component" value="Unassembled WGS sequence"/>
</dbReference>
<evidence type="ECO:0008006" key="5">
    <source>
        <dbReference type="Google" id="ProtNLM"/>
    </source>
</evidence>